<dbReference type="PROSITE" id="PS50994">
    <property type="entry name" value="INTEGRASE"/>
    <property type="match status" value="1"/>
</dbReference>
<evidence type="ECO:0000313" key="4">
    <source>
        <dbReference type="Proteomes" id="UP000319619"/>
    </source>
</evidence>
<dbReference type="SUPFAM" id="SSF53098">
    <property type="entry name" value="Ribonuclease H-like"/>
    <property type="match status" value="1"/>
</dbReference>
<name>A0A532UN23_UNCL8</name>
<evidence type="ECO:0000256" key="1">
    <source>
        <dbReference type="ARBA" id="ARBA00009277"/>
    </source>
</evidence>
<dbReference type="PANTHER" id="PTHR35004">
    <property type="entry name" value="TRANSPOSASE RV3428C-RELATED"/>
    <property type="match status" value="1"/>
</dbReference>
<organism evidence="3 4">
    <name type="scientific">candidate division LCP-89 bacterium B3_LCP</name>
    <dbReference type="NCBI Taxonomy" id="2012998"/>
    <lineage>
        <taxon>Bacteria</taxon>
        <taxon>Pseudomonadati</taxon>
        <taxon>Bacteria division LCP-89</taxon>
    </lineage>
</organism>
<dbReference type="GO" id="GO:0003676">
    <property type="term" value="F:nucleic acid binding"/>
    <property type="evidence" value="ECO:0007669"/>
    <property type="project" value="InterPro"/>
</dbReference>
<dbReference type="EMBL" id="NJBN01000018">
    <property type="protein sequence ID" value="TKJ36330.1"/>
    <property type="molecule type" value="Genomic_DNA"/>
</dbReference>
<dbReference type="Pfam" id="PF00665">
    <property type="entry name" value="rve"/>
    <property type="match status" value="1"/>
</dbReference>
<protein>
    <submittedName>
        <fullName evidence="3">Transposase</fullName>
    </submittedName>
</protein>
<accession>A0A532UN23</accession>
<dbReference type="AlphaFoldDB" id="A0A532UN23"/>
<reference evidence="3 4" key="1">
    <citation type="submission" date="2017-06" db="EMBL/GenBank/DDBJ databases">
        <title>Novel microbial phyla capable of carbon fixation and sulfur reduction in deep-sea sediments.</title>
        <authorList>
            <person name="Huang J."/>
            <person name="Baker B."/>
            <person name="Wang Y."/>
        </authorList>
    </citation>
    <scope>NUCLEOTIDE SEQUENCE [LARGE SCALE GENOMIC DNA]</scope>
    <source>
        <strain evidence="3">B3_LCP</strain>
    </source>
</reference>
<comment type="similarity">
    <text evidence="1">Belongs to the transposase IS21/IS408/IS1162 family.</text>
</comment>
<dbReference type="NCBIfam" id="NF033546">
    <property type="entry name" value="transpos_IS21"/>
    <property type="match status" value="1"/>
</dbReference>
<dbReference type="InterPro" id="IPR036397">
    <property type="entry name" value="RNaseH_sf"/>
</dbReference>
<dbReference type="GO" id="GO:0015074">
    <property type="term" value="P:DNA integration"/>
    <property type="evidence" value="ECO:0007669"/>
    <property type="project" value="InterPro"/>
</dbReference>
<comment type="caution">
    <text evidence="3">The sequence shown here is derived from an EMBL/GenBank/DDBJ whole genome shotgun (WGS) entry which is preliminary data.</text>
</comment>
<proteinExistence type="inferred from homology"/>
<evidence type="ECO:0000259" key="2">
    <source>
        <dbReference type="PROSITE" id="PS50994"/>
    </source>
</evidence>
<gene>
    <name evidence="3" type="ORF">CEE37_15115</name>
</gene>
<evidence type="ECO:0000313" key="3">
    <source>
        <dbReference type="EMBL" id="TKJ36330.1"/>
    </source>
</evidence>
<dbReference type="PANTHER" id="PTHR35004:SF6">
    <property type="entry name" value="TRANSPOSASE"/>
    <property type="match status" value="1"/>
</dbReference>
<dbReference type="Pfam" id="PF22483">
    <property type="entry name" value="Mu-transpos_C_2"/>
    <property type="match status" value="1"/>
</dbReference>
<feature type="domain" description="Integrase catalytic" evidence="2">
    <location>
        <begin position="111"/>
        <end position="286"/>
    </location>
</feature>
<dbReference type="InterPro" id="IPR054353">
    <property type="entry name" value="IstA-like_C"/>
</dbReference>
<sequence>MIDYETYAQIRNCFTRDGLNYSQIADELSLDHRTVAKWADEKRYLPRRSAAHKSKLDPFKNDIAQMLEKHAFTARQIFQRIRDNGFDGGITIVTDYVRKIRPPKTTPYLKLVFAPGECAQVDWGSYGNVRVGSTSRRLSFFVMVLCHSRMMYVEFTVSQTMEHFLGCHQNAFHFFGSVPQKIMVDNLKSAVLKRTIGKAPVFNPRYMDFSDHYGFAIAPCNVGKGNEKGVVENAVGYVKKNLLNGLDISDFKIMKPIAKNWIDTIANVRNHGETGKRPVDMFAEEKQSLQSLPAEPYDIGVVEQARASRQFRVTIDTNRYSVPAQLAGVGLTVKRYPDRFCFYHENKLVARHVRSFDRRRDFEHPDHPKILLAQRKKALDQKIFMRFLDLSDNAQEYYRQLEQCRMNPFHHIRQIVALSEIYPKEQVARAIEDAFYFKAFSCDYIANLLEQRSHHVKAHRALHLTRSSDLLDLTINKPDLSIYDIGGTNE</sequence>
<dbReference type="InterPro" id="IPR012337">
    <property type="entry name" value="RNaseH-like_sf"/>
</dbReference>
<dbReference type="InterPro" id="IPR001584">
    <property type="entry name" value="Integrase_cat-core"/>
</dbReference>
<dbReference type="Proteomes" id="UP000319619">
    <property type="component" value="Unassembled WGS sequence"/>
</dbReference>
<dbReference type="Gene3D" id="3.30.420.10">
    <property type="entry name" value="Ribonuclease H-like superfamily/Ribonuclease H"/>
    <property type="match status" value="1"/>
</dbReference>